<accession>L8PNB2</accession>
<dbReference type="InterPro" id="IPR023296">
    <property type="entry name" value="Glyco_hydro_beta-prop_sf"/>
</dbReference>
<dbReference type="SUPFAM" id="SSF75005">
    <property type="entry name" value="Arabinanase/levansucrase/invertase"/>
    <property type="match status" value="1"/>
</dbReference>
<gene>
    <name evidence="2" type="ORF">STVIR_1508</name>
</gene>
<keyword evidence="2" id="KW-0378">Hydrolase</keyword>
<proteinExistence type="predicted"/>
<feature type="region of interest" description="Disordered" evidence="1">
    <location>
        <begin position="1"/>
        <end position="72"/>
    </location>
</feature>
<dbReference type="RefSeq" id="WP_003996853.1">
    <property type="nucleotide sequence ID" value="NZ_AMLP01000052.1"/>
</dbReference>
<protein>
    <submittedName>
        <fullName evidence="2">Putative Glycosyl hydrolase family 32 domain protein</fullName>
    </submittedName>
</protein>
<name>L8PNB2_STRVR</name>
<comment type="caution">
    <text evidence="2">The sequence shown here is derived from an EMBL/GenBank/DDBJ whole genome shotgun (WGS) entry which is preliminary data.</text>
</comment>
<sequence length="191" mass="21305">MTSATEAVAAPRTHPVVGAPPADAWSRIDQPRPPRRRPPRPVRPEPLHPRDPVRPDPVHRDPVHDGATDPTVVQHRATGEWWTYYTRRRAGLERSGAEWVHGTDTGVAVSADEGRTWTHRGIAQVLEYAPGRMAYWAPEVITDDDGTYHMYVSPLPGVRDSWTGDARLRHRLSGDPLRRESRSALDLAATG</sequence>
<reference evidence="2 3" key="1">
    <citation type="journal article" date="2013" name="Genome Announc.">
        <title>Draft Genome Sequence of Streptomyces viridochromogenes Strain Tu57, Producer of Avilamycin.</title>
        <authorList>
            <person name="Gruning B.A."/>
            <person name="Erxleben A."/>
            <person name="Hahnlein A."/>
            <person name="Gunther S."/>
        </authorList>
    </citation>
    <scope>NUCLEOTIDE SEQUENCE [LARGE SCALE GENOMIC DNA]</scope>
    <source>
        <strain evidence="2 3">Tue57</strain>
    </source>
</reference>
<evidence type="ECO:0000256" key="1">
    <source>
        <dbReference type="SAM" id="MobiDB-lite"/>
    </source>
</evidence>
<evidence type="ECO:0000313" key="2">
    <source>
        <dbReference type="EMBL" id="ELS57524.1"/>
    </source>
</evidence>
<feature type="compositionally biased region" description="Basic and acidic residues" evidence="1">
    <location>
        <begin position="42"/>
        <end position="67"/>
    </location>
</feature>
<dbReference type="Gene3D" id="2.115.10.20">
    <property type="entry name" value="Glycosyl hydrolase domain, family 43"/>
    <property type="match status" value="1"/>
</dbReference>
<dbReference type="PATRIC" id="fig|1160705.3.peg.1503"/>
<dbReference type="Proteomes" id="UP000011205">
    <property type="component" value="Unassembled WGS sequence"/>
</dbReference>
<organism evidence="2 3">
    <name type="scientific">Streptomyces viridochromogenes Tue57</name>
    <dbReference type="NCBI Taxonomy" id="1160705"/>
    <lineage>
        <taxon>Bacteria</taxon>
        <taxon>Bacillati</taxon>
        <taxon>Actinomycetota</taxon>
        <taxon>Actinomycetes</taxon>
        <taxon>Kitasatosporales</taxon>
        <taxon>Streptomycetaceae</taxon>
        <taxon>Streptomyces</taxon>
    </lineage>
</organism>
<dbReference type="GO" id="GO:0016787">
    <property type="term" value="F:hydrolase activity"/>
    <property type="evidence" value="ECO:0007669"/>
    <property type="project" value="UniProtKB-KW"/>
</dbReference>
<dbReference type="EMBL" id="AMLP01000052">
    <property type="protein sequence ID" value="ELS57524.1"/>
    <property type="molecule type" value="Genomic_DNA"/>
</dbReference>
<evidence type="ECO:0000313" key="3">
    <source>
        <dbReference type="Proteomes" id="UP000011205"/>
    </source>
</evidence>
<dbReference type="AlphaFoldDB" id="L8PNB2"/>